<dbReference type="EMBL" id="JAPNKE010000002">
    <property type="protein sequence ID" value="MCY1010739.1"/>
    <property type="molecule type" value="Genomic_DNA"/>
</dbReference>
<keyword evidence="3" id="KW-1185">Reference proteome</keyword>
<evidence type="ECO:0000313" key="3">
    <source>
        <dbReference type="Proteomes" id="UP001150924"/>
    </source>
</evidence>
<dbReference type="PROSITE" id="PS51257">
    <property type="entry name" value="PROKAR_LIPOPROTEIN"/>
    <property type="match status" value="1"/>
</dbReference>
<sequence>MRSGSRLMGLLAASLGAIAGCLVELNPPADCGDGFIDLLAHEDCEPSLPDSYTGRCAELGRIAGPAACDPQTCRFAAEGCLTCGNGVIDPGEECDPEDMSEPTCPGEGVATCRDDCTVDRSACAACGNGVVDVDEECDFALEIGDIALEIDCVELDSPAGVTRRYGSGTSTRCNSKCEWDRSRCSYCQNDKLEGDEIAGGLFVDFEQTIQPAPEVCDNQEADKDALVVHCQKACGSNYRVECKFQCAADCQAFQAAALPIDELECCTAQGELCPYDQQGKLLEGRQPCCFQFANPDEEKFCEPLQFGEQLFFVCR</sequence>
<proteinExistence type="predicted"/>
<evidence type="ECO:0000313" key="2">
    <source>
        <dbReference type="EMBL" id="MCY1010739.1"/>
    </source>
</evidence>
<keyword evidence="1" id="KW-0732">Signal</keyword>
<protein>
    <recommendedName>
        <fullName evidence="4">Lipoprotein</fullName>
    </recommendedName>
</protein>
<comment type="caution">
    <text evidence="2">The sequence shown here is derived from an EMBL/GenBank/DDBJ whole genome shotgun (WGS) entry which is preliminary data.</text>
</comment>
<reference evidence="2" key="1">
    <citation type="submission" date="2022-11" db="EMBL/GenBank/DDBJ databases">
        <title>Minimal conservation of predation-associated metabolite biosynthetic gene clusters underscores biosynthetic potential of Myxococcota including descriptions for ten novel species: Archangium lansinium sp. nov., Myxococcus landrumus sp. nov., Nannocystis bai.</title>
        <authorList>
            <person name="Ahearne A."/>
            <person name="Stevens C."/>
            <person name="Phillips K."/>
        </authorList>
    </citation>
    <scope>NUCLEOTIDE SEQUENCE</scope>
    <source>
        <strain evidence="2">Na p29</strain>
    </source>
</reference>
<name>A0A9X3J1I4_9BACT</name>
<organism evidence="2 3">
    <name type="scientific">Nannocystis pusilla</name>
    <dbReference type="NCBI Taxonomy" id="889268"/>
    <lineage>
        <taxon>Bacteria</taxon>
        <taxon>Pseudomonadati</taxon>
        <taxon>Myxococcota</taxon>
        <taxon>Polyangia</taxon>
        <taxon>Nannocystales</taxon>
        <taxon>Nannocystaceae</taxon>
        <taxon>Nannocystis</taxon>
    </lineage>
</organism>
<feature type="signal peptide" evidence="1">
    <location>
        <begin position="1"/>
        <end position="19"/>
    </location>
</feature>
<dbReference type="AlphaFoldDB" id="A0A9X3J1I4"/>
<evidence type="ECO:0000256" key="1">
    <source>
        <dbReference type="SAM" id="SignalP"/>
    </source>
</evidence>
<evidence type="ECO:0008006" key="4">
    <source>
        <dbReference type="Google" id="ProtNLM"/>
    </source>
</evidence>
<feature type="chain" id="PRO_5040978261" description="Lipoprotein" evidence="1">
    <location>
        <begin position="20"/>
        <end position="315"/>
    </location>
</feature>
<accession>A0A9X3J1I4</accession>
<dbReference type="RefSeq" id="WP_267773819.1">
    <property type="nucleotide sequence ID" value="NZ_JAPNKE010000002.1"/>
</dbReference>
<dbReference type="Proteomes" id="UP001150924">
    <property type="component" value="Unassembled WGS sequence"/>
</dbReference>
<gene>
    <name evidence="2" type="ORF">OV079_35285</name>
</gene>